<comment type="subunit">
    <text evidence="6">Forms a complex with the monomeric form of beta-tryptase.</text>
</comment>
<sequence length="292" mass="33346">MNSIYPVILANTKFSIDLLQERCLKDETSNVLFSPLSISSALGLVVLGARGETKDQIMTTLYFGQIKIMYHDLYEAINKSSYCYKLMLANRLYGEISCDFKDDGIKTVPMMCQTDKFPLATIDEADCRILELFYEHKELSMFILLPNRMDLKKIESLITYEKLQEWTQEDKFLITEIKISLPKMEMEITYKLSASLKCLGIFDSFLDHCDFSDMTSNPLKLSDVVNKSGIFMNEISTEAQAGTGPTTTLQNSEKFGSTDGNQVSFVADHPFLFFIRHNDTKSILFWGRYCSP</sequence>
<dbReference type="Gene3D" id="2.30.39.10">
    <property type="entry name" value="Alpha-1-antitrypsin, domain 1"/>
    <property type="match status" value="2"/>
</dbReference>
<dbReference type="SMART" id="SM00093">
    <property type="entry name" value="SERPIN"/>
    <property type="match status" value="1"/>
</dbReference>
<dbReference type="Proteomes" id="UP000324632">
    <property type="component" value="Chromosome 7"/>
</dbReference>
<evidence type="ECO:0000259" key="9">
    <source>
        <dbReference type="SMART" id="SM00093"/>
    </source>
</evidence>
<evidence type="ECO:0000256" key="5">
    <source>
        <dbReference type="ARBA" id="ARBA00022990"/>
    </source>
</evidence>
<accession>A0A5A9PEL9</accession>
<dbReference type="EMBL" id="SOYY01000007">
    <property type="protein sequence ID" value="KAA0719409.1"/>
    <property type="molecule type" value="Genomic_DNA"/>
</dbReference>
<dbReference type="InterPro" id="IPR023796">
    <property type="entry name" value="Serpin_dom"/>
</dbReference>
<comment type="similarity">
    <text evidence="8">Belongs to the serpin family.</text>
</comment>
<dbReference type="PROSITE" id="PS00284">
    <property type="entry name" value="SERPIN"/>
    <property type="match status" value="1"/>
</dbReference>
<comment type="subcellular location">
    <subcellularLocation>
        <location evidence="1">Cytoplasm</location>
    </subcellularLocation>
</comment>
<evidence type="ECO:0000256" key="6">
    <source>
        <dbReference type="ARBA" id="ARBA00038828"/>
    </source>
</evidence>
<evidence type="ECO:0000256" key="1">
    <source>
        <dbReference type="ARBA" id="ARBA00004496"/>
    </source>
</evidence>
<dbReference type="GO" id="GO:0004867">
    <property type="term" value="F:serine-type endopeptidase inhibitor activity"/>
    <property type="evidence" value="ECO:0007669"/>
    <property type="project" value="InterPro"/>
</dbReference>
<keyword evidence="5" id="KW-0007">Acetylation</keyword>
<organism evidence="10 11">
    <name type="scientific">Triplophysa tibetana</name>
    <dbReference type="NCBI Taxonomy" id="1572043"/>
    <lineage>
        <taxon>Eukaryota</taxon>
        <taxon>Metazoa</taxon>
        <taxon>Chordata</taxon>
        <taxon>Craniata</taxon>
        <taxon>Vertebrata</taxon>
        <taxon>Euteleostomi</taxon>
        <taxon>Actinopterygii</taxon>
        <taxon>Neopterygii</taxon>
        <taxon>Teleostei</taxon>
        <taxon>Ostariophysi</taxon>
        <taxon>Cypriniformes</taxon>
        <taxon>Nemacheilidae</taxon>
        <taxon>Triplophysa</taxon>
    </lineage>
</organism>
<dbReference type="InterPro" id="IPR042178">
    <property type="entry name" value="Serpin_sf_1"/>
</dbReference>
<comment type="caution">
    <text evidence="10">The sequence shown here is derived from an EMBL/GenBank/DDBJ whole genome shotgun (WGS) entry which is preliminary data.</text>
</comment>
<keyword evidence="4" id="KW-0722">Serine protease inhibitor</keyword>
<keyword evidence="11" id="KW-1185">Reference proteome</keyword>
<proteinExistence type="inferred from homology"/>
<dbReference type="InterPro" id="IPR023795">
    <property type="entry name" value="Serpin_CS"/>
</dbReference>
<dbReference type="InterPro" id="IPR000215">
    <property type="entry name" value="Serpin_fam"/>
</dbReference>
<dbReference type="Pfam" id="PF00079">
    <property type="entry name" value="Serpin"/>
    <property type="match status" value="2"/>
</dbReference>
<dbReference type="InterPro" id="IPR042185">
    <property type="entry name" value="Serpin_sf_2"/>
</dbReference>
<reference evidence="10 11" key="1">
    <citation type="journal article" date="2019" name="Mol. Ecol. Resour.">
        <title>Chromosome-level genome assembly of Triplophysa tibetana, a fish adapted to the harsh high-altitude environment of the Tibetan Plateau.</title>
        <authorList>
            <person name="Yang X."/>
            <person name="Liu H."/>
            <person name="Ma Z."/>
            <person name="Zou Y."/>
            <person name="Zou M."/>
            <person name="Mao Y."/>
            <person name="Li X."/>
            <person name="Wang H."/>
            <person name="Chen T."/>
            <person name="Wang W."/>
            <person name="Yang R."/>
        </authorList>
    </citation>
    <scope>NUCLEOTIDE SEQUENCE [LARGE SCALE GENOMIC DNA]</scope>
    <source>
        <strain evidence="10">TTIB1903HZAU</strain>
        <tissue evidence="10">Muscle</tissue>
    </source>
</reference>
<dbReference type="PANTHER" id="PTHR11461:SF204">
    <property type="entry name" value="SERPIN B6"/>
    <property type="match status" value="1"/>
</dbReference>
<evidence type="ECO:0000313" key="11">
    <source>
        <dbReference type="Proteomes" id="UP000324632"/>
    </source>
</evidence>
<dbReference type="AlphaFoldDB" id="A0A5A9PEL9"/>
<dbReference type="Gene3D" id="3.30.497.10">
    <property type="entry name" value="Antithrombin, subunit I, domain 2"/>
    <property type="match status" value="1"/>
</dbReference>
<name>A0A5A9PEL9_9TELE</name>
<keyword evidence="2" id="KW-0963">Cytoplasm</keyword>
<keyword evidence="3" id="KW-0646">Protease inhibitor</keyword>
<evidence type="ECO:0000313" key="10">
    <source>
        <dbReference type="EMBL" id="KAA0719409.1"/>
    </source>
</evidence>
<feature type="domain" description="Serpin" evidence="9">
    <location>
        <begin position="16"/>
        <end position="292"/>
    </location>
</feature>
<dbReference type="Gene3D" id="1.10.287.580">
    <property type="entry name" value="Helix hairpin bin"/>
    <property type="match status" value="1"/>
</dbReference>
<dbReference type="SUPFAM" id="SSF56574">
    <property type="entry name" value="Serpins"/>
    <property type="match status" value="1"/>
</dbReference>
<dbReference type="InterPro" id="IPR036186">
    <property type="entry name" value="Serpin_sf"/>
</dbReference>
<evidence type="ECO:0000256" key="2">
    <source>
        <dbReference type="ARBA" id="ARBA00022490"/>
    </source>
</evidence>
<evidence type="ECO:0000256" key="8">
    <source>
        <dbReference type="RuleBase" id="RU000411"/>
    </source>
</evidence>
<dbReference type="PANTHER" id="PTHR11461">
    <property type="entry name" value="SERINE PROTEASE INHIBITOR, SERPIN"/>
    <property type="match status" value="1"/>
</dbReference>
<gene>
    <name evidence="10" type="ORF">E1301_Tti015916</name>
</gene>
<dbReference type="GO" id="GO:0005615">
    <property type="term" value="C:extracellular space"/>
    <property type="evidence" value="ECO:0007669"/>
    <property type="project" value="InterPro"/>
</dbReference>
<evidence type="ECO:0000256" key="4">
    <source>
        <dbReference type="ARBA" id="ARBA00022900"/>
    </source>
</evidence>
<evidence type="ECO:0000256" key="7">
    <source>
        <dbReference type="ARBA" id="ARBA00039202"/>
    </source>
</evidence>
<evidence type="ECO:0000256" key="3">
    <source>
        <dbReference type="ARBA" id="ARBA00022690"/>
    </source>
</evidence>
<protein>
    <recommendedName>
        <fullName evidence="7">Serpin B6</fullName>
    </recommendedName>
</protein>